<accession>A0A1B0BJS2</accession>
<evidence type="ECO:0000313" key="1">
    <source>
        <dbReference type="EnsemblMetazoa" id="GPPI032321-PA"/>
    </source>
</evidence>
<protein>
    <submittedName>
        <fullName evidence="1">Uncharacterized protein</fullName>
    </submittedName>
</protein>
<proteinExistence type="predicted"/>
<dbReference type="VEuPathDB" id="VectorBase:GPPI032321"/>
<dbReference type="EMBL" id="JXJN01015515">
    <property type="status" value="NOT_ANNOTATED_CDS"/>
    <property type="molecule type" value="Genomic_DNA"/>
</dbReference>
<dbReference type="EnsemblMetazoa" id="GPPI032321-RA">
    <property type="protein sequence ID" value="GPPI032321-PA"/>
    <property type="gene ID" value="GPPI032321"/>
</dbReference>
<organism evidence="1 2">
    <name type="scientific">Glossina palpalis gambiensis</name>
    <dbReference type="NCBI Taxonomy" id="67801"/>
    <lineage>
        <taxon>Eukaryota</taxon>
        <taxon>Metazoa</taxon>
        <taxon>Ecdysozoa</taxon>
        <taxon>Arthropoda</taxon>
        <taxon>Hexapoda</taxon>
        <taxon>Insecta</taxon>
        <taxon>Pterygota</taxon>
        <taxon>Neoptera</taxon>
        <taxon>Endopterygota</taxon>
        <taxon>Diptera</taxon>
        <taxon>Brachycera</taxon>
        <taxon>Muscomorpha</taxon>
        <taxon>Hippoboscoidea</taxon>
        <taxon>Glossinidae</taxon>
        <taxon>Glossina</taxon>
    </lineage>
</organism>
<reference evidence="2" key="1">
    <citation type="submission" date="2015-01" db="EMBL/GenBank/DDBJ databases">
        <authorList>
            <person name="Aksoy S."/>
            <person name="Warren W."/>
            <person name="Wilson R.K."/>
        </authorList>
    </citation>
    <scope>NUCLEOTIDE SEQUENCE [LARGE SCALE GENOMIC DNA]</scope>
    <source>
        <strain evidence="2">IAEA</strain>
    </source>
</reference>
<keyword evidence="2" id="KW-1185">Reference proteome</keyword>
<evidence type="ECO:0000313" key="2">
    <source>
        <dbReference type="Proteomes" id="UP000092460"/>
    </source>
</evidence>
<dbReference type="AlphaFoldDB" id="A0A1B0BJS2"/>
<sequence length="73" mass="8203">MQINHINKVQKFSENILPAQYGSDVSSDGGLAMPDCCYVKIVEFYRTHNGLAKPQALQEEFSLETVQNSLENL</sequence>
<reference evidence="1" key="2">
    <citation type="submission" date="2020-05" db="UniProtKB">
        <authorList>
            <consortium name="EnsemblMetazoa"/>
        </authorList>
    </citation>
    <scope>IDENTIFICATION</scope>
    <source>
        <strain evidence="1">IAEA</strain>
    </source>
</reference>
<name>A0A1B0BJS2_9MUSC</name>
<dbReference type="Proteomes" id="UP000092460">
    <property type="component" value="Unassembled WGS sequence"/>
</dbReference>